<dbReference type="Proteomes" id="UP000245370">
    <property type="component" value="Unassembled WGS sequence"/>
</dbReference>
<sequence>MKIQTILFAILILTFNTQLFSQVQPVKSLAVEYHEFEWYEEQYNLWEKELKRNKKDGEAWINFYAAARMARFSAPDAEVRNEWYTKEYEVVKNMEKSIKGTFAYYRILSWYSQIWNAKDKEQEDEFISYVLKAHELNPLNSDIYPNLMNVYEIYRENPEKLEETAQLWKASGHHTPNLMALSYNALINTSKNAILITGGDNDTYPLWIAQKADDFRRDVNVWNIHLMSIKEYRNKKFKALDIPILEEENLTNEAILNHIIEHKGKKGLYFYSKGIIAEDSTIFDRLYNVGVIYKYAEESFNNNALVVDFFECKFLLDHLKYDFYESAYPEADKNRNRHYLSGLIILYQHYALIEDLVKAEKTRELIIEISQDLPYFDDIKQEIGLD</sequence>
<dbReference type="OrthoDB" id="9807602at2"/>
<proteinExistence type="predicted"/>
<reference evidence="1 2" key="1">
    <citation type="submission" date="2018-05" db="EMBL/GenBank/DDBJ databases">
        <title>Brumimicrobium oceani sp. nov., isolated from coastal sediment.</title>
        <authorList>
            <person name="Kou Y."/>
        </authorList>
    </citation>
    <scope>NUCLEOTIDE SEQUENCE [LARGE SCALE GENOMIC DNA]</scope>
    <source>
        <strain evidence="1 2">C305</strain>
    </source>
</reference>
<reference evidence="1 2" key="2">
    <citation type="submission" date="2018-05" db="EMBL/GenBank/DDBJ databases">
        <authorList>
            <person name="Lanie J.A."/>
            <person name="Ng W.-L."/>
            <person name="Kazmierczak K.M."/>
            <person name="Andrzejewski T.M."/>
            <person name="Davidsen T.M."/>
            <person name="Wayne K.J."/>
            <person name="Tettelin H."/>
            <person name="Glass J.I."/>
            <person name="Rusch D."/>
            <person name="Podicherti R."/>
            <person name="Tsui H.-C.T."/>
            <person name="Winkler M.E."/>
        </authorList>
    </citation>
    <scope>NUCLEOTIDE SEQUENCE [LARGE SCALE GENOMIC DNA]</scope>
    <source>
        <strain evidence="1 2">C305</strain>
    </source>
</reference>
<accession>A0A2U2XFW2</accession>
<gene>
    <name evidence="1" type="ORF">DIT68_00035</name>
</gene>
<protein>
    <submittedName>
        <fullName evidence="1">Uncharacterized protein</fullName>
    </submittedName>
</protein>
<dbReference type="EMBL" id="QFRJ01000001">
    <property type="protein sequence ID" value="PWH86692.1"/>
    <property type="molecule type" value="Genomic_DNA"/>
</dbReference>
<organism evidence="1 2">
    <name type="scientific">Brumimicrobium oceani</name>
    <dbReference type="NCBI Taxonomy" id="2100725"/>
    <lineage>
        <taxon>Bacteria</taxon>
        <taxon>Pseudomonadati</taxon>
        <taxon>Bacteroidota</taxon>
        <taxon>Flavobacteriia</taxon>
        <taxon>Flavobacteriales</taxon>
        <taxon>Crocinitomicaceae</taxon>
        <taxon>Brumimicrobium</taxon>
    </lineage>
</organism>
<evidence type="ECO:0000313" key="1">
    <source>
        <dbReference type="EMBL" id="PWH86692.1"/>
    </source>
</evidence>
<name>A0A2U2XFW2_9FLAO</name>
<dbReference type="RefSeq" id="WP_109357774.1">
    <property type="nucleotide sequence ID" value="NZ_QFRJ01000001.1"/>
</dbReference>
<evidence type="ECO:0000313" key="2">
    <source>
        <dbReference type="Proteomes" id="UP000245370"/>
    </source>
</evidence>
<comment type="caution">
    <text evidence="1">The sequence shown here is derived from an EMBL/GenBank/DDBJ whole genome shotgun (WGS) entry which is preliminary data.</text>
</comment>
<dbReference type="AlphaFoldDB" id="A0A2U2XFW2"/>
<keyword evidence="2" id="KW-1185">Reference proteome</keyword>